<keyword evidence="2" id="KW-1185">Reference proteome</keyword>
<dbReference type="EMBL" id="AEDD01000017">
    <property type="protein sequence ID" value="EFM08446.1"/>
    <property type="molecule type" value="Genomic_DNA"/>
</dbReference>
<protein>
    <submittedName>
        <fullName evidence="1">Uncharacterized protein</fullName>
    </submittedName>
</protein>
<name>E0IGE6_9BACL</name>
<gene>
    <name evidence="1" type="ORF">PaecuDRAFT_4739</name>
</gene>
<dbReference type="Proteomes" id="UP000005387">
    <property type="component" value="Unassembled WGS sequence"/>
</dbReference>
<sequence length="217" mass="23936">MFPYCYDYAWPTRNWVHTEEGPALVYWYQGEYYLLTMRKMAVQPINAAGRSEFASVTSDKQPDANLERTIARYYGLQQGIDEVHYYYNRIDLDGDNESETFVWLTGPDLCGTGGCSAVILKPNGSVNGYRVVSNFTLVRAPIIVSDRKTNGWHDLVMEVSGGGGGAPARHILQYDGSRYPSNPSTTPLVPEGAEVAGTTIIADAEDGSFPGIPLMSF</sequence>
<proteinExistence type="predicted"/>
<accession>E0IGE6</accession>
<dbReference type="eggNOG" id="COG3650">
    <property type="taxonomic scope" value="Bacteria"/>
</dbReference>
<organism evidence="1 2">
    <name type="scientific">Paenibacillus curdlanolyticus YK9</name>
    <dbReference type="NCBI Taxonomy" id="717606"/>
    <lineage>
        <taxon>Bacteria</taxon>
        <taxon>Bacillati</taxon>
        <taxon>Bacillota</taxon>
        <taxon>Bacilli</taxon>
        <taxon>Bacillales</taxon>
        <taxon>Paenibacillaceae</taxon>
        <taxon>Paenibacillus</taxon>
    </lineage>
</organism>
<evidence type="ECO:0000313" key="2">
    <source>
        <dbReference type="Proteomes" id="UP000005387"/>
    </source>
</evidence>
<dbReference type="AlphaFoldDB" id="E0IGE6"/>
<evidence type="ECO:0000313" key="1">
    <source>
        <dbReference type="EMBL" id="EFM08446.1"/>
    </source>
</evidence>
<reference evidence="1 2" key="1">
    <citation type="submission" date="2010-07" db="EMBL/GenBank/DDBJ databases">
        <title>The draft genome of Paenibacillus curdlanolyticus YK9.</title>
        <authorList>
            <consortium name="US DOE Joint Genome Institute (JGI-PGF)"/>
            <person name="Lucas S."/>
            <person name="Copeland A."/>
            <person name="Lapidus A."/>
            <person name="Cheng J.-F."/>
            <person name="Bruce D."/>
            <person name="Goodwin L."/>
            <person name="Pitluck S."/>
            <person name="Land M.L."/>
            <person name="Hauser L."/>
            <person name="Chang Y.-J."/>
            <person name="Jeffries C."/>
            <person name="Anderson I.J."/>
            <person name="Johnson E."/>
            <person name="Loganathan U."/>
            <person name="Mulhopadhyay B."/>
            <person name="Kyrpides N."/>
            <person name="Woyke T.J."/>
        </authorList>
    </citation>
    <scope>NUCLEOTIDE SEQUENCE [LARGE SCALE GENOMIC DNA]</scope>
    <source>
        <strain evidence="1 2">YK9</strain>
    </source>
</reference>